<protein>
    <submittedName>
        <fullName evidence="3">Sporulation protein</fullName>
    </submittedName>
</protein>
<dbReference type="NCBIfam" id="TIGR02669">
    <property type="entry name" value="SpoIID_LytB"/>
    <property type="match status" value="1"/>
</dbReference>
<dbReference type="InterPro" id="IPR051922">
    <property type="entry name" value="Bact_Sporulation_Assoc"/>
</dbReference>
<dbReference type="RefSeq" id="WP_082636036.1">
    <property type="nucleotide sequence ID" value="NZ_JBCOUX010000040.1"/>
</dbReference>
<name>A0A0S2W408_9FIRM</name>
<dbReference type="PANTHER" id="PTHR30032">
    <property type="entry name" value="N-ACETYLMURAMOYL-L-ALANINE AMIDASE-RELATED"/>
    <property type="match status" value="1"/>
</dbReference>
<evidence type="ECO:0000259" key="2">
    <source>
        <dbReference type="Pfam" id="PF08486"/>
    </source>
</evidence>
<dbReference type="PATRIC" id="fig|1297617.4.peg.1722"/>
<evidence type="ECO:0000313" key="3">
    <source>
        <dbReference type="EMBL" id="ALP94069.1"/>
    </source>
</evidence>
<dbReference type="STRING" id="1297617.IB211_01678c"/>
<gene>
    <name evidence="3" type="ORF">IB211_01678c</name>
</gene>
<accession>A0A0S2W408</accession>
<keyword evidence="1" id="KW-0732">Signal</keyword>
<dbReference type="AlphaFoldDB" id="A0A0S2W408"/>
<dbReference type="GO" id="GO:0030435">
    <property type="term" value="P:sporulation resulting in formation of a cellular spore"/>
    <property type="evidence" value="ECO:0007669"/>
    <property type="project" value="InterPro"/>
</dbReference>
<reference evidence="4" key="2">
    <citation type="submission" date="2015-04" db="EMBL/GenBank/DDBJ databases">
        <title>A butyrogenic pathway from the amino acid lysine in a human gut commensal.</title>
        <authorList>
            <person name="de Vos W.M."/>
            <person name="Bui N.T.P."/>
            <person name="Plugge C.M."/>
            <person name="Ritari J."/>
        </authorList>
    </citation>
    <scope>NUCLEOTIDE SEQUENCE [LARGE SCALE GENOMIC DNA]</scope>
    <source>
        <strain evidence="4">AF211</strain>
    </source>
</reference>
<dbReference type="EMBL" id="CP011307">
    <property type="protein sequence ID" value="ALP94069.1"/>
    <property type="molecule type" value="Genomic_DNA"/>
</dbReference>
<dbReference type="Pfam" id="PF08486">
    <property type="entry name" value="SpoIID"/>
    <property type="match status" value="1"/>
</dbReference>
<reference evidence="3 4" key="1">
    <citation type="journal article" date="2015" name="Nat. Commun.">
        <title>Production of butyrate from lysine and the Amadori product fructoselysine by a human gut commensal.</title>
        <authorList>
            <person name="Bui T.P."/>
            <person name="Ritari J."/>
            <person name="Boeren S."/>
            <person name="de Waard P."/>
            <person name="Plugge C.M."/>
            <person name="de Vos W.M."/>
        </authorList>
    </citation>
    <scope>NUCLEOTIDE SEQUENCE [LARGE SCALE GENOMIC DNA]</scope>
    <source>
        <strain evidence="3 4">AF211</strain>
    </source>
</reference>
<sequence length="546" mass="58670">MAGKMGKFVIIFFVAAICLTSMVSAVDAEINPTIQVGLFYGQNALPGANLENYTGSGYRLGYFDEDLHFVTLGHTPETQISMVKTQNVSLSNGNYVDGTGSVTVGCYHLQMPGSYPDFESAAAAAAALQGAFPAWIEGAYFVRVGAYATKEAATAAQNTLGLSDASVTGTSSYGVTVVATKTGRPLFQFDGGASYTLGVKPGLDDATETVTWFKGYRYYGSFRYVRESGGNLSVINVVPLEDYVRGVLPYEMSNDWPLEALKAQAVCARTYAYMNLGKHQKSGFDICNTTDCQVYQGAGLSNARTDQAAAETYGKYVWYAGELAQTYYFSCDGGATEDVKNVWGSSGQNLPYLTGVVDIYEPSVADKTGKYNWTVTFTKQELKDILHKKGYLCDDIVDFYVAEYTPTGNVYKITFLDAAGKSWSFVNTTKEYARTLLGLNSIRYTISGGGGKFFVNDSSTTIASASGAYAVDGAGNITAITGTPYVITGSGTEQLVSSSAGNSFTITGSGWGHNVGMSQWGAYVMAEQGKTYDEILKFYFTGVDVR</sequence>
<feature type="chain" id="PRO_5006606312" evidence="1">
    <location>
        <begin position="26"/>
        <end position="546"/>
    </location>
</feature>
<dbReference type="PANTHER" id="PTHR30032:SF4">
    <property type="entry name" value="AMIDASE ENHANCER"/>
    <property type="match status" value="1"/>
</dbReference>
<proteinExistence type="predicted"/>
<feature type="signal peptide" evidence="1">
    <location>
        <begin position="1"/>
        <end position="25"/>
    </location>
</feature>
<dbReference type="eggNOG" id="COG2385">
    <property type="taxonomic scope" value="Bacteria"/>
</dbReference>
<feature type="domain" description="Sporulation stage II protein D amidase enhancer LytB N-terminal" evidence="2">
    <location>
        <begin position="229"/>
        <end position="319"/>
    </location>
</feature>
<dbReference type="GO" id="GO:0030288">
    <property type="term" value="C:outer membrane-bounded periplasmic space"/>
    <property type="evidence" value="ECO:0007669"/>
    <property type="project" value="TreeGrafter"/>
</dbReference>
<organism evidence="3 4">
    <name type="scientific">Intestinimonas butyriciproducens</name>
    <dbReference type="NCBI Taxonomy" id="1297617"/>
    <lineage>
        <taxon>Bacteria</taxon>
        <taxon>Bacillati</taxon>
        <taxon>Bacillota</taxon>
        <taxon>Clostridia</taxon>
        <taxon>Eubacteriales</taxon>
        <taxon>Intestinimonas</taxon>
    </lineage>
</organism>
<dbReference type="InterPro" id="IPR013693">
    <property type="entry name" value="SpoIID/LytB_N"/>
</dbReference>
<evidence type="ECO:0000313" key="4">
    <source>
        <dbReference type="Proteomes" id="UP000064844"/>
    </source>
</evidence>
<dbReference type="Proteomes" id="UP000064844">
    <property type="component" value="Chromosome"/>
</dbReference>
<dbReference type="InterPro" id="IPR013486">
    <property type="entry name" value="SpoIID/LytB"/>
</dbReference>
<keyword evidence="4" id="KW-1185">Reference proteome</keyword>
<evidence type="ECO:0000256" key="1">
    <source>
        <dbReference type="SAM" id="SignalP"/>
    </source>
</evidence>
<dbReference type="KEGG" id="ibu:IB211_01678c"/>